<dbReference type="EMBL" id="UZAF01016107">
    <property type="protein sequence ID" value="VDO20548.1"/>
    <property type="molecule type" value="Genomic_DNA"/>
</dbReference>
<evidence type="ECO:0000313" key="1">
    <source>
        <dbReference type="EMBL" id="VDO20548.1"/>
    </source>
</evidence>
<organism evidence="3">
    <name type="scientific">Haemonchus placei</name>
    <name type="common">Barber's pole worm</name>
    <dbReference type="NCBI Taxonomy" id="6290"/>
    <lineage>
        <taxon>Eukaryota</taxon>
        <taxon>Metazoa</taxon>
        <taxon>Ecdysozoa</taxon>
        <taxon>Nematoda</taxon>
        <taxon>Chromadorea</taxon>
        <taxon>Rhabditida</taxon>
        <taxon>Rhabditina</taxon>
        <taxon>Rhabditomorpha</taxon>
        <taxon>Strongyloidea</taxon>
        <taxon>Trichostrongylidae</taxon>
        <taxon>Haemonchus</taxon>
    </lineage>
</organism>
<evidence type="ECO:0000313" key="2">
    <source>
        <dbReference type="Proteomes" id="UP000268014"/>
    </source>
</evidence>
<keyword evidence="2" id="KW-1185">Reference proteome</keyword>
<reference evidence="1 2" key="2">
    <citation type="submission" date="2018-11" db="EMBL/GenBank/DDBJ databases">
        <authorList>
            <consortium name="Pathogen Informatics"/>
        </authorList>
    </citation>
    <scope>NUCLEOTIDE SEQUENCE [LARGE SCALE GENOMIC DNA]</scope>
    <source>
        <strain evidence="1 2">MHpl1</strain>
    </source>
</reference>
<gene>
    <name evidence="1" type="ORF">HPLM_LOCUS3284</name>
</gene>
<dbReference type="Proteomes" id="UP000268014">
    <property type="component" value="Unassembled WGS sequence"/>
</dbReference>
<protein>
    <submittedName>
        <fullName evidence="1 3">Uncharacterized protein</fullName>
    </submittedName>
</protein>
<evidence type="ECO:0000313" key="3">
    <source>
        <dbReference type="WBParaSite" id="HPLM_0000329201-mRNA-1"/>
    </source>
</evidence>
<proteinExistence type="predicted"/>
<sequence length="90" mass="10216">MRLLLKRVRLVGEAARARRLRTDARYDSDEQLGGNGLAMVIVKTVKVGAHAVNKEICVQGGRWNKFSEFMQHFVISVRREDSCPCISEKL</sequence>
<dbReference type="WBParaSite" id="HPLM_0000329201-mRNA-1">
    <property type="protein sequence ID" value="HPLM_0000329201-mRNA-1"/>
    <property type="gene ID" value="HPLM_0000329201"/>
</dbReference>
<dbReference type="AlphaFoldDB" id="A0A0N4W114"/>
<name>A0A0N4W114_HAEPC</name>
<accession>A0A0N4W114</accession>
<reference evidence="3" key="1">
    <citation type="submission" date="2017-02" db="UniProtKB">
        <authorList>
            <consortium name="WormBaseParasite"/>
        </authorList>
    </citation>
    <scope>IDENTIFICATION</scope>
</reference>